<feature type="compositionally biased region" description="Basic and acidic residues" evidence="1">
    <location>
        <begin position="67"/>
        <end position="82"/>
    </location>
</feature>
<feature type="compositionally biased region" description="Basic and acidic residues" evidence="1">
    <location>
        <begin position="103"/>
        <end position="116"/>
    </location>
</feature>
<dbReference type="EMBL" id="AP009256">
    <property type="protein sequence ID" value="BAF40038.1"/>
    <property type="molecule type" value="Genomic_DNA"/>
</dbReference>
<evidence type="ECO:0000313" key="3">
    <source>
        <dbReference type="Proteomes" id="UP000008702"/>
    </source>
</evidence>
<proteinExistence type="predicted"/>
<reference evidence="2 3" key="1">
    <citation type="submission" date="2006-12" db="EMBL/GenBank/DDBJ databases">
        <title>Bifidobacterium adolescentis complete genome sequence.</title>
        <authorList>
            <person name="Suzuki T."/>
            <person name="Tsuda Y."/>
            <person name="Kanou N."/>
            <person name="Inoue T."/>
            <person name="Kumazaki K."/>
            <person name="Nagano S."/>
            <person name="Hirai S."/>
            <person name="Tanaka K."/>
            <person name="Watanabe K."/>
        </authorList>
    </citation>
    <scope>NUCLEOTIDE SEQUENCE [LARGE SCALE GENOMIC DNA]</scope>
    <source>
        <strain evidence="3">ATCC 15703 / DSM 20083 / NCTC 11814 / E194a</strain>
    </source>
</reference>
<dbReference type="KEGG" id="bad:BAD_1257"/>
<gene>
    <name evidence="2" type="ordered locus">BAD_1257</name>
</gene>
<dbReference type="STRING" id="367928.BAD_1257"/>
<dbReference type="AlphaFoldDB" id="A1A2V5"/>
<name>A1A2V5_BIFAA</name>
<evidence type="ECO:0000256" key="1">
    <source>
        <dbReference type="SAM" id="MobiDB-lite"/>
    </source>
</evidence>
<keyword evidence="3" id="KW-1185">Reference proteome</keyword>
<protein>
    <submittedName>
        <fullName evidence="2">Uncharacterized protein</fullName>
    </submittedName>
</protein>
<evidence type="ECO:0000313" key="2">
    <source>
        <dbReference type="EMBL" id="BAF40038.1"/>
    </source>
</evidence>
<sequence>MAVHGVHLVFPRHSGNRADLPRVLWIAEGVLPLWIGYRRLGSRGLLHHRDGHESFMLHLRDVEGRLSGRRQRADRDGAEHRLQPSPELHPRHRPSDTQGRGPQSEESRDRRAQGHFGRLHDWNRRDPWFGQSDHIRTIRHRTALDTRPRCDYLLRAVLIDRGRLHLRLTSYGTL</sequence>
<dbReference type="HOGENOM" id="CLU_1537109_0_0_11"/>
<accession>A1A2V5</accession>
<dbReference type="Proteomes" id="UP000008702">
    <property type="component" value="Chromosome"/>
</dbReference>
<organism evidence="2 3">
    <name type="scientific">Bifidobacterium adolescentis (strain ATCC 15703 / DSM 20083 / NCTC 11814 / E194a)</name>
    <dbReference type="NCBI Taxonomy" id="367928"/>
    <lineage>
        <taxon>Bacteria</taxon>
        <taxon>Bacillati</taxon>
        <taxon>Actinomycetota</taxon>
        <taxon>Actinomycetes</taxon>
        <taxon>Bifidobacteriales</taxon>
        <taxon>Bifidobacteriaceae</taxon>
        <taxon>Bifidobacterium</taxon>
    </lineage>
</organism>
<feature type="region of interest" description="Disordered" evidence="1">
    <location>
        <begin position="67"/>
        <end position="116"/>
    </location>
</feature>